<dbReference type="PANTHER" id="PTHR41775">
    <property type="entry name" value="SECRETED PROTEIN-RELATED"/>
    <property type="match status" value="1"/>
</dbReference>
<dbReference type="HOGENOM" id="CLU_534080_0_0_9"/>
<dbReference type="RefSeq" id="WP_015558430.1">
    <property type="nucleotide sequence ID" value="NC_021039.1"/>
</dbReference>
<feature type="domain" description="Dockerin" evidence="2">
    <location>
        <begin position="34"/>
        <end position="102"/>
    </location>
</feature>
<reference evidence="3" key="2">
    <citation type="submission" date="2010-03" db="EMBL/GenBank/DDBJ databases">
        <authorList>
            <person name="Pajon A."/>
        </authorList>
    </citation>
    <scope>NUCLEOTIDE SEQUENCE</scope>
    <source>
        <strain evidence="3">Type strain: 18P13</strain>
    </source>
</reference>
<evidence type="ECO:0000259" key="2">
    <source>
        <dbReference type="PROSITE" id="PS51766"/>
    </source>
</evidence>
<dbReference type="InterPro" id="IPR016134">
    <property type="entry name" value="Dockerin_dom"/>
</dbReference>
<dbReference type="BioCyc" id="RCHA213810:RUM_RS06875-MONOMER"/>
<dbReference type="PROSITE" id="PS51766">
    <property type="entry name" value="DOCKERIN"/>
    <property type="match status" value="1"/>
</dbReference>
<keyword evidence="4" id="KW-1185">Reference proteome</keyword>
<evidence type="ECO:0000256" key="1">
    <source>
        <dbReference type="SAM" id="SignalP"/>
    </source>
</evidence>
<evidence type="ECO:0000313" key="4">
    <source>
        <dbReference type="Proteomes" id="UP000007054"/>
    </source>
</evidence>
<dbReference type="Pfam" id="PF00404">
    <property type="entry name" value="Dockerin_1"/>
    <property type="match status" value="1"/>
</dbReference>
<dbReference type="InterPro" id="IPR002105">
    <property type="entry name" value="Dockerin_1_rpt"/>
</dbReference>
<dbReference type="GeneID" id="83156141"/>
<protein>
    <recommendedName>
        <fullName evidence="2">Dockerin domain-containing protein</fullName>
    </recommendedName>
</protein>
<reference evidence="3" key="1">
    <citation type="submission" date="2010-03" db="EMBL/GenBank/DDBJ databases">
        <title>The genome sequence of Ruminococcus sp. 18P13.</title>
        <authorList>
            <consortium name="metaHIT consortium -- http://www.metahit.eu/"/>
            <person name="Pajon A."/>
            <person name="Turner K."/>
            <person name="Parkhill J."/>
            <person name="Bernalier A."/>
        </authorList>
    </citation>
    <scope>NUCLEOTIDE SEQUENCE [LARGE SCALE GENOMIC DNA]</scope>
    <source>
        <strain evidence="3">Type strain: 18P13</strain>
    </source>
</reference>
<dbReference type="PATRIC" id="fig|213810.4.peg.1309"/>
<keyword evidence="1" id="KW-0732">Signal</keyword>
<dbReference type="Gene3D" id="1.10.1330.10">
    <property type="entry name" value="Dockerin domain"/>
    <property type="match status" value="1"/>
</dbReference>
<dbReference type="CDD" id="cd14256">
    <property type="entry name" value="Dockerin_I"/>
    <property type="match status" value="1"/>
</dbReference>
<dbReference type="SUPFAM" id="SSF55486">
    <property type="entry name" value="Metalloproteases ('zincins'), catalytic domain"/>
    <property type="match status" value="1"/>
</dbReference>
<feature type="chain" id="PRO_5003061209" description="Dockerin domain-containing protein" evidence="1">
    <location>
        <begin position="29"/>
        <end position="510"/>
    </location>
</feature>
<feature type="signal peptide" evidence="1">
    <location>
        <begin position="1"/>
        <end position="28"/>
    </location>
</feature>
<dbReference type="GO" id="GO:0000272">
    <property type="term" value="P:polysaccharide catabolic process"/>
    <property type="evidence" value="ECO:0007669"/>
    <property type="project" value="InterPro"/>
</dbReference>
<dbReference type="AlphaFoldDB" id="D4LD28"/>
<dbReference type="Proteomes" id="UP000007054">
    <property type="component" value="Chromosome"/>
</dbReference>
<sequence>MNRIHRIHAGLLATVCAAAMLPGLSSSAAKQAVLKGYRGDLNQDQTVTIADAVILSKHLTNAQPLTAEYGLNADADANGTVDGFDLAYIKRICLGFAEPIGIYEEIDVPDAQFINAPIKEVKASLPSQGEAELVIFYVDFPDCQYTYDPSAEYIDQIAFGPESTESAIYPFESMRAFYSRSSKGAMELSGKTFRYTTRENASAYGTDKVKLAKECYEAFKDSEDFTKFDGNGDGKIDATLFTVPTAAGDTDWWPCAGAFGDESYRVDGMAIGHIITGNAQIESETDYKNFVSSYLHEMGHCMGLPDYYLYWGTDSEGMHGAAGIELMDTDASSDFGAFSKLMLGWYQSDQIAVYDNATGTQTFTLHNAQTQNGNCVIIPYGELDGQYFSEYFVIEYASAQANNSGLPWWQTSGSGVRIYHINATLQRDYWYTYLKYQNGTEYNNDGVGIRAIRIVNDTDGDNFFHQGDVINNSVSGFGWYDSSENESIDPGVTITVGALENDAYTITITK</sequence>
<dbReference type="STRING" id="213810.RUM_14130"/>
<gene>
    <name evidence="3" type="ordered locus">RUM_14130</name>
</gene>
<proteinExistence type="predicted"/>
<dbReference type="EMBL" id="FP929052">
    <property type="protein sequence ID" value="CBL17523.1"/>
    <property type="molecule type" value="Genomic_DNA"/>
</dbReference>
<dbReference type="InterPro" id="IPR036439">
    <property type="entry name" value="Dockerin_dom_sf"/>
</dbReference>
<dbReference type="KEGG" id="rch:RUM_14130"/>
<evidence type="ECO:0000313" key="3">
    <source>
        <dbReference type="EMBL" id="CBL17523.1"/>
    </source>
</evidence>
<organism evidence="3 4">
    <name type="scientific">Ruminococcus champanellensis (strain DSM 18848 / JCM 17042 / KCTC 15320 / 18P13)</name>
    <dbReference type="NCBI Taxonomy" id="213810"/>
    <lineage>
        <taxon>Bacteria</taxon>
        <taxon>Bacillati</taxon>
        <taxon>Bacillota</taxon>
        <taxon>Clostridia</taxon>
        <taxon>Eubacteriales</taxon>
        <taxon>Oscillospiraceae</taxon>
        <taxon>Ruminococcus</taxon>
    </lineage>
</organism>
<name>D4LD28_RUMC1</name>
<dbReference type="SUPFAM" id="SSF63446">
    <property type="entry name" value="Type I dockerin domain"/>
    <property type="match status" value="1"/>
</dbReference>
<accession>D4LD28</accession>
<dbReference type="GO" id="GO:0004553">
    <property type="term" value="F:hydrolase activity, hydrolyzing O-glycosyl compounds"/>
    <property type="evidence" value="ECO:0007669"/>
    <property type="project" value="InterPro"/>
</dbReference>
<dbReference type="PANTHER" id="PTHR41775:SF1">
    <property type="entry name" value="PEPTIDASE M6-LIKE DOMAIN-CONTAINING PROTEIN"/>
    <property type="match status" value="1"/>
</dbReference>